<organism evidence="4">
    <name type="scientific">uncultured Solirubrobacteraceae bacterium</name>
    <dbReference type="NCBI Taxonomy" id="1162706"/>
    <lineage>
        <taxon>Bacteria</taxon>
        <taxon>Bacillati</taxon>
        <taxon>Actinomycetota</taxon>
        <taxon>Thermoleophilia</taxon>
        <taxon>Solirubrobacterales</taxon>
        <taxon>Solirubrobacteraceae</taxon>
        <taxon>environmental samples</taxon>
    </lineage>
</organism>
<accession>A0A6J4T8F1</accession>
<evidence type="ECO:0000259" key="3">
    <source>
        <dbReference type="SMART" id="SM00852"/>
    </source>
</evidence>
<protein>
    <recommendedName>
        <fullName evidence="3">MoaB/Mog domain-containing protein</fullName>
    </recommendedName>
</protein>
<dbReference type="Pfam" id="PF00994">
    <property type="entry name" value="MoCF_biosynth"/>
    <property type="match status" value="1"/>
</dbReference>
<dbReference type="AlphaFoldDB" id="A0A6J4T8F1"/>
<evidence type="ECO:0000256" key="2">
    <source>
        <dbReference type="ARBA" id="ARBA00023150"/>
    </source>
</evidence>
<sequence length="161" mass="16937">MRTAVLTVSTTVARRENEDRSGPELARLADEAGCDVVALEVVRDDEKLIADRLRAYVDHGIALVFTTGGTGFTPDDVTPEAALGVIERRATGLEAALHAEARARHPMGALSRAVAGLSGRTLIVTFPGSPRAVGELFGVLAPLLDHAVATLQRTGDHTPGH</sequence>
<dbReference type="InterPro" id="IPR001453">
    <property type="entry name" value="MoaB/Mog_dom"/>
</dbReference>
<dbReference type="PANTHER" id="PTHR43764:SF1">
    <property type="entry name" value="MOLYBDOPTERIN MOLYBDOTRANSFERASE"/>
    <property type="match status" value="1"/>
</dbReference>
<dbReference type="InterPro" id="IPR036425">
    <property type="entry name" value="MoaB/Mog-like_dom_sf"/>
</dbReference>
<gene>
    <name evidence="4" type="ORF">AVDCRST_MAG53-3068</name>
</gene>
<dbReference type="Gene3D" id="3.40.980.10">
    <property type="entry name" value="MoaB/Mog-like domain"/>
    <property type="match status" value="1"/>
</dbReference>
<evidence type="ECO:0000256" key="1">
    <source>
        <dbReference type="ARBA" id="ARBA00005046"/>
    </source>
</evidence>
<dbReference type="CDD" id="cd00886">
    <property type="entry name" value="MogA_MoaB"/>
    <property type="match status" value="1"/>
</dbReference>
<feature type="domain" description="MoaB/Mog" evidence="3">
    <location>
        <begin position="4"/>
        <end position="147"/>
    </location>
</feature>
<dbReference type="EMBL" id="CADCVR010000092">
    <property type="protein sequence ID" value="CAA9515908.1"/>
    <property type="molecule type" value="Genomic_DNA"/>
</dbReference>
<dbReference type="PANTHER" id="PTHR43764">
    <property type="entry name" value="MOLYBDENUM COFACTOR BIOSYNTHESIS"/>
    <property type="match status" value="1"/>
</dbReference>
<dbReference type="GO" id="GO:0006777">
    <property type="term" value="P:Mo-molybdopterin cofactor biosynthetic process"/>
    <property type="evidence" value="ECO:0007669"/>
    <property type="project" value="UniProtKB-KW"/>
</dbReference>
<comment type="pathway">
    <text evidence="1">Cofactor biosynthesis; molybdopterin biosynthesis.</text>
</comment>
<dbReference type="SUPFAM" id="SSF53218">
    <property type="entry name" value="Molybdenum cofactor biosynthesis proteins"/>
    <property type="match status" value="1"/>
</dbReference>
<evidence type="ECO:0000313" key="4">
    <source>
        <dbReference type="EMBL" id="CAA9515908.1"/>
    </source>
</evidence>
<reference evidence="4" key="1">
    <citation type="submission" date="2020-02" db="EMBL/GenBank/DDBJ databases">
        <authorList>
            <person name="Meier V. D."/>
        </authorList>
    </citation>
    <scope>NUCLEOTIDE SEQUENCE</scope>
    <source>
        <strain evidence="4">AVDCRST_MAG53</strain>
    </source>
</reference>
<dbReference type="SMART" id="SM00852">
    <property type="entry name" value="MoCF_biosynth"/>
    <property type="match status" value="1"/>
</dbReference>
<name>A0A6J4T8F1_9ACTN</name>
<dbReference type="NCBIfam" id="TIGR00177">
    <property type="entry name" value="molyb_syn"/>
    <property type="match status" value="1"/>
</dbReference>
<proteinExistence type="predicted"/>
<keyword evidence="2" id="KW-0501">Molybdenum cofactor biosynthesis</keyword>
<dbReference type="InterPro" id="IPR051920">
    <property type="entry name" value="MPT_Adenylyltrnsfr/MoaC-Rel"/>
</dbReference>